<feature type="non-terminal residue" evidence="1">
    <location>
        <position position="1"/>
    </location>
</feature>
<evidence type="ECO:0000313" key="1">
    <source>
        <dbReference type="EMBL" id="KAK7508043.1"/>
    </source>
</evidence>
<feature type="non-terminal residue" evidence="1">
    <location>
        <position position="86"/>
    </location>
</feature>
<reference evidence="1 2" key="1">
    <citation type="journal article" date="2023" name="Sci. Data">
        <title>Genome assembly of the Korean intertidal mud-creeper Batillaria attramentaria.</title>
        <authorList>
            <person name="Patra A.K."/>
            <person name="Ho P.T."/>
            <person name="Jun S."/>
            <person name="Lee S.J."/>
            <person name="Kim Y."/>
            <person name="Won Y.J."/>
        </authorList>
    </citation>
    <scope>NUCLEOTIDE SEQUENCE [LARGE SCALE GENOMIC DNA]</scope>
    <source>
        <strain evidence="1">Wonlab-2016</strain>
    </source>
</reference>
<gene>
    <name evidence="1" type="ORF">BaRGS_00001008</name>
</gene>
<keyword evidence="2" id="KW-1185">Reference proteome</keyword>
<proteinExistence type="predicted"/>
<evidence type="ECO:0000313" key="2">
    <source>
        <dbReference type="Proteomes" id="UP001519460"/>
    </source>
</evidence>
<dbReference type="AlphaFoldDB" id="A0ABD0M896"/>
<name>A0ABD0M896_9CAEN</name>
<sequence>SVVARTAQHRTFLPLRNPHGSHRSADLQYSGTMKFLAISVVFFVALAVRPAEGQTCDNGKLSACVTTFTNKITSDVSIALNQTRMC</sequence>
<comment type="caution">
    <text evidence="1">The sequence shown here is derived from an EMBL/GenBank/DDBJ whole genome shotgun (WGS) entry which is preliminary data.</text>
</comment>
<dbReference type="Proteomes" id="UP001519460">
    <property type="component" value="Unassembled WGS sequence"/>
</dbReference>
<protein>
    <submittedName>
        <fullName evidence="1">Uncharacterized protein</fullName>
    </submittedName>
</protein>
<organism evidence="1 2">
    <name type="scientific">Batillaria attramentaria</name>
    <dbReference type="NCBI Taxonomy" id="370345"/>
    <lineage>
        <taxon>Eukaryota</taxon>
        <taxon>Metazoa</taxon>
        <taxon>Spiralia</taxon>
        <taxon>Lophotrochozoa</taxon>
        <taxon>Mollusca</taxon>
        <taxon>Gastropoda</taxon>
        <taxon>Caenogastropoda</taxon>
        <taxon>Sorbeoconcha</taxon>
        <taxon>Cerithioidea</taxon>
        <taxon>Batillariidae</taxon>
        <taxon>Batillaria</taxon>
    </lineage>
</organism>
<dbReference type="EMBL" id="JACVVK020000003">
    <property type="protein sequence ID" value="KAK7508043.1"/>
    <property type="molecule type" value="Genomic_DNA"/>
</dbReference>
<accession>A0ABD0M896</accession>